<comment type="caution">
    <text evidence="1">The sequence shown here is derived from an EMBL/GenBank/DDBJ whole genome shotgun (WGS) entry which is preliminary data.</text>
</comment>
<evidence type="ECO:0000313" key="2">
    <source>
        <dbReference type="Proteomes" id="UP000014060"/>
    </source>
</evidence>
<dbReference type="AlphaFoldDB" id="A0ABC9SQP9"/>
<protein>
    <recommendedName>
        <fullName evidence="3">Sigma-70 family RNA polymerase sigma factor</fullName>
    </recommendedName>
</protein>
<dbReference type="Proteomes" id="UP000014060">
    <property type="component" value="Unassembled WGS sequence"/>
</dbReference>
<gene>
    <name evidence="1" type="ORF">IAY_06208</name>
</gene>
<name>A0ABC9SQP9_BACCE</name>
<evidence type="ECO:0000313" key="1">
    <source>
        <dbReference type="EMBL" id="EOQ57878.1"/>
    </source>
</evidence>
<proteinExistence type="predicted"/>
<reference evidence="1 2" key="1">
    <citation type="submission" date="2013-01" db="EMBL/GenBank/DDBJ databases">
        <title>The Genome Sequence of Bacillus cereus TIAC219.</title>
        <authorList>
            <consortium name="The Broad Institute Genome Sequencing Platform"/>
            <consortium name="The Broad Institute Genome Sequencing Center for Infectious Disease"/>
            <person name="Feldgarden M."/>
            <person name="Van der Auwera G.A."/>
            <person name="Mahillon J."/>
            <person name="Duprez V."/>
            <person name="Timmery S."/>
            <person name="Mattelet C."/>
            <person name="Dierick K."/>
            <person name="Sun M."/>
            <person name="Yu Z."/>
            <person name="Zhu L."/>
            <person name="Hu X."/>
            <person name="Shank E.B."/>
            <person name="Swiecicka I."/>
            <person name="Hansen B.M."/>
            <person name="Andrup L."/>
            <person name="Walker B."/>
            <person name="Young S.K."/>
            <person name="Zeng Q."/>
            <person name="Gargeya S."/>
            <person name="Fitzgerald M."/>
            <person name="Haas B."/>
            <person name="Abouelleil A."/>
            <person name="Alvarado L."/>
            <person name="Arachchi H.M."/>
            <person name="Berlin A.M."/>
            <person name="Chapman S.B."/>
            <person name="Dewar J."/>
            <person name="Goldberg J."/>
            <person name="Griggs A."/>
            <person name="Gujja S."/>
            <person name="Hansen M."/>
            <person name="Howarth C."/>
            <person name="Imamovic A."/>
            <person name="Larimer J."/>
            <person name="McCowan C."/>
            <person name="Murphy C."/>
            <person name="Neiman D."/>
            <person name="Pearson M."/>
            <person name="Priest M."/>
            <person name="Roberts A."/>
            <person name="Saif S."/>
            <person name="Shea T."/>
            <person name="Sisk P."/>
            <person name="Sykes S."/>
            <person name="Wortman J."/>
            <person name="Nusbaum C."/>
            <person name="Birren B."/>
        </authorList>
    </citation>
    <scope>NUCLEOTIDE SEQUENCE [LARGE SCALE GENOMIC DNA]</scope>
    <source>
        <strain evidence="1 2">TIAC219</strain>
    </source>
</reference>
<sequence length="242" mass="28089">MRHKDLKLKTDFSKAMHKELNELAAAAGEEMRNASEKVTSDAIFQSENGEFAKSQELFAYFLQDFEILREKYWHKMNNETSFLTDCFNKLRYATRTYDINKGNFMSRIEPMIKRVVGDHCTRRGDRRELLESRDALLHVDEDESASNGRDPIYTDIDPNANVQEEAIETARETELIEKYGDNDRNKAIMEIIMDEKQYIKQADIARRLADKLSISFDSARGSVRTFIKNMKEGITTNDYISA</sequence>
<dbReference type="EMBL" id="AHCJ01000083">
    <property type="protein sequence ID" value="EOQ57878.1"/>
    <property type="molecule type" value="Genomic_DNA"/>
</dbReference>
<accession>A0ABC9SQP9</accession>
<evidence type="ECO:0008006" key="3">
    <source>
        <dbReference type="Google" id="ProtNLM"/>
    </source>
</evidence>
<organism evidence="1 2">
    <name type="scientific">Bacillus cereus TIAC219</name>
    <dbReference type="NCBI Taxonomy" id="718222"/>
    <lineage>
        <taxon>Bacteria</taxon>
        <taxon>Bacillati</taxon>
        <taxon>Bacillota</taxon>
        <taxon>Bacilli</taxon>
        <taxon>Bacillales</taxon>
        <taxon>Bacillaceae</taxon>
        <taxon>Bacillus</taxon>
        <taxon>Bacillus cereus group</taxon>
    </lineage>
</organism>